<dbReference type="STRING" id="1177154.Y5S_02690"/>
<protein>
    <recommendedName>
        <fullName evidence="1">Transposase IS200-like domain-containing protein</fullName>
    </recommendedName>
</protein>
<dbReference type="Pfam" id="PF01797">
    <property type="entry name" value="Y1_Tnp"/>
    <property type="match status" value="1"/>
</dbReference>
<dbReference type="InterPro" id="IPR002686">
    <property type="entry name" value="Transposase_17"/>
</dbReference>
<dbReference type="Gene3D" id="3.30.70.1290">
    <property type="entry name" value="Transposase IS200-like"/>
    <property type="match status" value="1"/>
</dbReference>
<dbReference type="GO" id="GO:0006313">
    <property type="term" value="P:DNA transposition"/>
    <property type="evidence" value="ECO:0007669"/>
    <property type="project" value="InterPro"/>
</dbReference>
<evidence type="ECO:0000313" key="2">
    <source>
        <dbReference type="EMBL" id="KGD64150.1"/>
    </source>
</evidence>
<dbReference type="OrthoDB" id="9794403at2"/>
<gene>
    <name evidence="2" type="ORF">Y5S_02690</name>
</gene>
<proteinExistence type="predicted"/>
<reference evidence="2 3" key="1">
    <citation type="submission" date="2012-09" db="EMBL/GenBank/DDBJ databases">
        <title>Genome Sequence of alkane-degrading Bacterium Alcanivorax sp. 19-m-6.</title>
        <authorList>
            <person name="Lai Q."/>
            <person name="Shao Z."/>
        </authorList>
    </citation>
    <scope>NUCLEOTIDE SEQUENCE [LARGE SCALE GENOMIC DNA]</scope>
    <source>
        <strain evidence="2 3">19-m-6</strain>
    </source>
</reference>
<dbReference type="PANTHER" id="PTHR36966:SF1">
    <property type="entry name" value="REP-ASSOCIATED TYROSINE TRANSPOSASE"/>
    <property type="match status" value="1"/>
</dbReference>
<dbReference type="Proteomes" id="UP000029444">
    <property type="component" value="Unassembled WGS sequence"/>
</dbReference>
<dbReference type="PATRIC" id="fig|1177154.3.peg.2723"/>
<dbReference type="EMBL" id="ARXV01000011">
    <property type="protein sequence ID" value="KGD64150.1"/>
    <property type="molecule type" value="Genomic_DNA"/>
</dbReference>
<dbReference type="SMART" id="SM01321">
    <property type="entry name" value="Y1_Tnp"/>
    <property type="match status" value="1"/>
</dbReference>
<dbReference type="AlphaFoldDB" id="A0A095UNT3"/>
<dbReference type="SUPFAM" id="SSF143422">
    <property type="entry name" value="Transposase IS200-like"/>
    <property type="match status" value="1"/>
</dbReference>
<dbReference type="RefSeq" id="WP_081939775.1">
    <property type="nucleotide sequence ID" value="NZ_ARXV01000011.1"/>
</dbReference>
<dbReference type="PANTHER" id="PTHR36966">
    <property type="entry name" value="REP-ASSOCIATED TYROSINE TRANSPOSASE"/>
    <property type="match status" value="1"/>
</dbReference>
<dbReference type="NCBIfam" id="NF047646">
    <property type="entry name" value="REP_Tyr_transpos"/>
    <property type="match status" value="1"/>
</dbReference>
<feature type="domain" description="Transposase IS200-like" evidence="1">
    <location>
        <begin position="17"/>
        <end position="126"/>
    </location>
</feature>
<comment type="caution">
    <text evidence="2">The sequence shown here is derived from an EMBL/GenBank/DDBJ whole genome shotgun (WGS) entry which is preliminary data.</text>
</comment>
<dbReference type="eggNOG" id="COG1943">
    <property type="taxonomic scope" value="Bacteria"/>
</dbReference>
<dbReference type="InterPro" id="IPR052715">
    <property type="entry name" value="RAYT_transposase"/>
</dbReference>
<organism evidence="2 3">
    <name type="scientific">Alcanivorax nanhaiticus</name>
    <dbReference type="NCBI Taxonomy" id="1177154"/>
    <lineage>
        <taxon>Bacteria</taxon>
        <taxon>Pseudomonadati</taxon>
        <taxon>Pseudomonadota</taxon>
        <taxon>Gammaproteobacteria</taxon>
        <taxon>Oceanospirillales</taxon>
        <taxon>Alcanivoracaceae</taxon>
        <taxon>Alcanivorax</taxon>
    </lineage>
</organism>
<dbReference type="GO" id="GO:0043565">
    <property type="term" value="F:sequence-specific DNA binding"/>
    <property type="evidence" value="ECO:0007669"/>
    <property type="project" value="TreeGrafter"/>
</dbReference>
<dbReference type="GO" id="GO:0004803">
    <property type="term" value="F:transposase activity"/>
    <property type="evidence" value="ECO:0007669"/>
    <property type="project" value="InterPro"/>
</dbReference>
<keyword evidence="3" id="KW-1185">Reference proteome</keyword>
<evidence type="ECO:0000313" key="3">
    <source>
        <dbReference type="Proteomes" id="UP000029444"/>
    </source>
</evidence>
<evidence type="ECO:0000259" key="1">
    <source>
        <dbReference type="SMART" id="SM01321"/>
    </source>
</evidence>
<name>A0A095UNT3_9GAMM</name>
<dbReference type="InterPro" id="IPR036515">
    <property type="entry name" value="Transposase_17_sf"/>
</dbReference>
<accession>A0A095UNT3</accession>
<sequence length="147" mass="16920">MADKFQGSALRSGRYSQEGGIYHVTTVTKSRQPYFADTKCARLMCQTLHWADKQGYTTTYCFVVMPDHFHWLFSLGNRHSLPSTMNLVKGRSGRLSGGRIWQRGYHDHALRSEESVKDIARYIVANPLRAGLVSSIREYPYWNATWL</sequence>